<proteinExistence type="predicted"/>
<accession>A0A098C186</accession>
<keyword evidence="2" id="KW-1185">Reference proteome</keyword>
<reference evidence="1 2" key="1">
    <citation type="submission" date="2014-08" db="EMBL/GenBank/DDBJ databases">
        <authorList>
            <person name="Wibberg D."/>
        </authorList>
    </citation>
    <scope>NUCLEOTIDE SEQUENCE [LARGE SCALE GENOMIC DNA]</scope>
    <source>
        <strain evidence="2">ING2-E5B</strain>
    </source>
</reference>
<protein>
    <submittedName>
        <fullName evidence="1">Uncharacterized protein</fullName>
    </submittedName>
</protein>
<organism evidence="1 2">
    <name type="scientific">Fermentimonas caenicola</name>
    <dbReference type="NCBI Taxonomy" id="1562970"/>
    <lineage>
        <taxon>Bacteria</taxon>
        <taxon>Pseudomonadati</taxon>
        <taxon>Bacteroidota</taxon>
        <taxon>Bacteroidia</taxon>
        <taxon>Bacteroidales</taxon>
        <taxon>Dysgonomonadaceae</taxon>
        <taxon>Fermentimonas</taxon>
    </lineage>
</organism>
<dbReference type="AlphaFoldDB" id="A0A098C186"/>
<evidence type="ECO:0000313" key="1">
    <source>
        <dbReference type="EMBL" id="CEA16680.1"/>
    </source>
</evidence>
<dbReference type="STRING" id="1562970.ING2E5B_1943"/>
<dbReference type="EMBL" id="LN515532">
    <property type="protein sequence ID" value="CEA16680.1"/>
    <property type="molecule type" value="Genomic_DNA"/>
</dbReference>
<dbReference type="Proteomes" id="UP000032417">
    <property type="component" value="Chromosome 1"/>
</dbReference>
<name>A0A098C186_9BACT</name>
<sequence length="133" mass="15520">MKKTVNILLPVLIFFMLIQCRSDEKSINRELTQMAADLNISAPVMLDQYTRFDRAAVSDDNVFSYNYTVLNISNPDSLIQEVSNSLKDAIRKEFSTNPQLQFFRKNNVVIEYVYKDEDSNIIRLLKINPEDYQ</sequence>
<dbReference type="OrthoDB" id="965642at2"/>
<dbReference type="HOGENOM" id="CLU_126479_0_0_10"/>
<gene>
    <name evidence="1" type="ORF">ING2E5B_1943</name>
</gene>
<evidence type="ECO:0000313" key="2">
    <source>
        <dbReference type="Proteomes" id="UP000032417"/>
    </source>
</evidence>
<dbReference type="KEGG" id="pbt:ING2E5B_1943"/>